<protein>
    <submittedName>
        <fullName evidence="3">IRF tryptophan pentad repeat domain-containing protein</fullName>
    </submittedName>
</protein>
<dbReference type="Proteomes" id="UP000887116">
    <property type="component" value="Unassembled WGS sequence"/>
</dbReference>
<gene>
    <name evidence="3" type="primary">AVEN_228489_1</name>
    <name evidence="3" type="ORF">TNCT_711891</name>
</gene>
<keyword evidence="4" id="KW-1185">Reference proteome</keyword>
<dbReference type="Pfam" id="PF00605">
    <property type="entry name" value="IRF"/>
    <property type="match status" value="1"/>
</dbReference>
<dbReference type="Gene3D" id="1.10.10.10">
    <property type="entry name" value="Winged helix-like DNA-binding domain superfamily/Winged helix DNA-binding domain"/>
    <property type="match status" value="1"/>
</dbReference>
<sequence length="234" mass="26958">MRPTFKLIPDFIIPHLERQTYGHHLIWEDKTKGSFKVSRIHQSSELWSDDCIAVYKAWSLKKKLWKPDDDKNITKAKHRLITALRRSPVIEVLSKEPAYYRFRFIHPNASGKKSIDSSAESSGPLVELESNTDFDNDKNPPTIIHGMQTKVKEVYITVINNTASSETKLNLPSYQLENDLRNEGFSMPNLSGEVFPNLQNFEDNTWCSGECCCDILLDSTLLHNERCIWHGIYS</sequence>
<comment type="caution">
    <text evidence="3">The sequence shown here is derived from an EMBL/GenBank/DDBJ whole genome shotgun (WGS) entry which is preliminary data.</text>
</comment>
<dbReference type="InterPro" id="IPR036388">
    <property type="entry name" value="WH-like_DNA-bd_sf"/>
</dbReference>
<organism evidence="3 4">
    <name type="scientific">Trichonephila clavata</name>
    <name type="common">Joro spider</name>
    <name type="synonym">Nephila clavata</name>
    <dbReference type="NCBI Taxonomy" id="2740835"/>
    <lineage>
        <taxon>Eukaryota</taxon>
        <taxon>Metazoa</taxon>
        <taxon>Ecdysozoa</taxon>
        <taxon>Arthropoda</taxon>
        <taxon>Chelicerata</taxon>
        <taxon>Arachnida</taxon>
        <taxon>Araneae</taxon>
        <taxon>Araneomorphae</taxon>
        <taxon>Entelegynae</taxon>
        <taxon>Araneoidea</taxon>
        <taxon>Nephilidae</taxon>
        <taxon>Trichonephila</taxon>
    </lineage>
</organism>
<dbReference type="PROSITE" id="PS51507">
    <property type="entry name" value="IRF_2"/>
    <property type="match status" value="1"/>
</dbReference>
<dbReference type="OrthoDB" id="6428154at2759"/>
<dbReference type="GO" id="GO:0000976">
    <property type="term" value="F:transcription cis-regulatory region binding"/>
    <property type="evidence" value="ECO:0007669"/>
    <property type="project" value="InterPro"/>
</dbReference>
<name>A0A8X6G705_TRICU</name>
<feature type="domain" description="IRF tryptophan pentad repeat" evidence="2">
    <location>
        <begin position="5"/>
        <end position="106"/>
    </location>
</feature>
<dbReference type="InterPro" id="IPR036390">
    <property type="entry name" value="WH_DNA-bd_sf"/>
</dbReference>
<proteinExistence type="predicted"/>
<dbReference type="AlphaFoldDB" id="A0A8X6G705"/>
<evidence type="ECO:0000313" key="3">
    <source>
        <dbReference type="EMBL" id="GFQ95729.1"/>
    </source>
</evidence>
<dbReference type="InterPro" id="IPR001346">
    <property type="entry name" value="Interferon_reg_fact_DNA-bd_dom"/>
</dbReference>
<evidence type="ECO:0000313" key="4">
    <source>
        <dbReference type="Proteomes" id="UP000887116"/>
    </source>
</evidence>
<evidence type="ECO:0000256" key="1">
    <source>
        <dbReference type="SAM" id="MobiDB-lite"/>
    </source>
</evidence>
<evidence type="ECO:0000259" key="2">
    <source>
        <dbReference type="PROSITE" id="PS51507"/>
    </source>
</evidence>
<feature type="region of interest" description="Disordered" evidence="1">
    <location>
        <begin position="110"/>
        <end position="139"/>
    </location>
</feature>
<dbReference type="EMBL" id="BMAO01014561">
    <property type="protein sequence ID" value="GFQ95729.1"/>
    <property type="molecule type" value="Genomic_DNA"/>
</dbReference>
<reference evidence="3" key="1">
    <citation type="submission" date="2020-07" db="EMBL/GenBank/DDBJ databases">
        <title>Multicomponent nature underlies the extraordinary mechanical properties of spider dragline silk.</title>
        <authorList>
            <person name="Kono N."/>
            <person name="Nakamura H."/>
            <person name="Mori M."/>
            <person name="Yoshida Y."/>
            <person name="Ohtoshi R."/>
            <person name="Malay A.D."/>
            <person name="Moran D.A.P."/>
            <person name="Tomita M."/>
            <person name="Numata K."/>
            <person name="Arakawa K."/>
        </authorList>
    </citation>
    <scope>NUCLEOTIDE SEQUENCE</scope>
</reference>
<dbReference type="SUPFAM" id="SSF46785">
    <property type="entry name" value="Winged helix' DNA-binding domain"/>
    <property type="match status" value="1"/>
</dbReference>
<accession>A0A8X6G705</accession>